<sequence>MLNEMTINKLALTTPQTPPSYACTAGSPTKNRYL</sequence>
<accession>A7N4K2</accession>
<dbReference type="EMBL" id="CP000790">
    <property type="protein sequence ID" value="ABU73806.1"/>
    <property type="molecule type" value="Genomic_DNA"/>
</dbReference>
<gene>
    <name evidence="1" type="ordered locus">VIBHAR_05913</name>
</gene>
<dbReference type="KEGG" id="vha:VIBHAR_05913"/>
<evidence type="ECO:0000313" key="2">
    <source>
        <dbReference type="Proteomes" id="UP000008152"/>
    </source>
</evidence>
<dbReference type="Proteomes" id="UP000008152">
    <property type="component" value="Chromosome II"/>
</dbReference>
<dbReference type="PATRIC" id="fig|338187.36.peg.4782"/>
<protein>
    <submittedName>
        <fullName evidence="1">Uncharacterized protein</fullName>
    </submittedName>
</protein>
<evidence type="ECO:0000313" key="1">
    <source>
        <dbReference type="EMBL" id="ABU73806.1"/>
    </source>
</evidence>
<organism evidence="1 2">
    <name type="scientific">Vibrio campbellii (strain ATCC BAA-1116)</name>
    <dbReference type="NCBI Taxonomy" id="2902295"/>
    <lineage>
        <taxon>Bacteria</taxon>
        <taxon>Pseudomonadati</taxon>
        <taxon>Pseudomonadota</taxon>
        <taxon>Gammaproteobacteria</taxon>
        <taxon>Vibrionales</taxon>
        <taxon>Vibrionaceae</taxon>
        <taxon>Vibrio</taxon>
    </lineage>
</organism>
<name>A7N4K2_VIBC1</name>
<reference evidence="1 2" key="1">
    <citation type="submission" date="2007-08" db="EMBL/GenBank/DDBJ databases">
        <authorList>
            <consortium name="The Vibrio harveyi Genome Sequencing Project"/>
            <person name="Bassler B."/>
            <person name="Clifton S.W."/>
            <person name="Fulton L."/>
            <person name="Delehaunty K."/>
            <person name="Fronick C."/>
            <person name="Harrison M."/>
            <person name="Markivic C."/>
            <person name="Fulton R."/>
            <person name="Tin-Wollam A.-M."/>
            <person name="Shah N."/>
            <person name="Pepin K."/>
            <person name="Nash W."/>
            <person name="Thiruvilangam P."/>
            <person name="Bhonagiri V."/>
            <person name="Waters C."/>
            <person name="Tu K.C."/>
            <person name="Irgon J."/>
            <person name="Wilson R.K."/>
        </authorList>
    </citation>
    <scope>NUCLEOTIDE SEQUENCE [LARGE SCALE GENOMIC DNA]</scope>
    <source>
        <strain evidence="2">ATCC BAA-1116 / BB120</strain>
    </source>
</reference>
<dbReference type="AlphaFoldDB" id="A7N4K2"/>
<proteinExistence type="predicted"/>